<accession>A0A1H6T119</accession>
<reference evidence="7 8" key="1">
    <citation type="submission" date="2016-10" db="EMBL/GenBank/DDBJ databases">
        <authorList>
            <person name="de Groot N.N."/>
        </authorList>
    </citation>
    <scope>NUCLEOTIDE SEQUENCE [LARGE SCALE GENOMIC DNA]</scope>
    <source>
        <strain evidence="7 8">DSM 19938</strain>
    </source>
</reference>
<keyword evidence="3 7" id="KW-0347">Helicase</keyword>
<dbReference type="InterPro" id="IPR014016">
    <property type="entry name" value="UvrD-like_ATP-bd"/>
</dbReference>
<feature type="domain" description="UvrD-like helicase ATP-binding" evidence="6">
    <location>
        <begin position="3"/>
        <end position="132"/>
    </location>
</feature>
<dbReference type="GO" id="GO:0000725">
    <property type="term" value="P:recombinational repair"/>
    <property type="evidence" value="ECO:0007669"/>
    <property type="project" value="TreeGrafter"/>
</dbReference>
<dbReference type="Proteomes" id="UP000199532">
    <property type="component" value="Unassembled WGS sequence"/>
</dbReference>
<evidence type="ECO:0000256" key="4">
    <source>
        <dbReference type="ARBA" id="ARBA00022840"/>
    </source>
</evidence>
<dbReference type="InterPro" id="IPR027417">
    <property type="entry name" value="P-loop_NTPase"/>
</dbReference>
<dbReference type="GO" id="GO:0003677">
    <property type="term" value="F:DNA binding"/>
    <property type="evidence" value="ECO:0007669"/>
    <property type="project" value="InterPro"/>
</dbReference>
<dbReference type="SUPFAM" id="SSF52540">
    <property type="entry name" value="P-loop containing nucleoside triphosphate hydrolases"/>
    <property type="match status" value="1"/>
</dbReference>
<keyword evidence="4" id="KW-0067">ATP-binding</keyword>
<dbReference type="InterPro" id="IPR000212">
    <property type="entry name" value="DNA_helicase_UvrD/REP"/>
</dbReference>
<gene>
    <name evidence="7" type="ORF">SAMN04487995_1769</name>
</gene>
<keyword evidence="2" id="KW-0378">Hydrolase</keyword>
<proteinExistence type="predicted"/>
<feature type="domain" description="UvrD-like helicase ATP-binding" evidence="6">
    <location>
        <begin position="146"/>
        <end position="197"/>
    </location>
</feature>
<protein>
    <recommendedName>
        <fullName evidence="5">DNA 3'-5' helicase II</fullName>
    </recommendedName>
</protein>
<keyword evidence="1" id="KW-0547">Nucleotide-binding</keyword>
<evidence type="ECO:0000256" key="1">
    <source>
        <dbReference type="ARBA" id="ARBA00022741"/>
    </source>
</evidence>
<evidence type="ECO:0000256" key="5">
    <source>
        <dbReference type="ARBA" id="ARBA00034923"/>
    </source>
</evidence>
<evidence type="ECO:0000313" key="7">
    <source>
        <dbReference type="EMBL" id="SEI69935.1"/>
    </source>
</evidence>
<dbReference type="GO" id="GO:0005524">
    <property type="term" value="F:ATP binding"/>
    <property type="evidence" value="ECO:0007669"/>
    <property type="project" value="UniProtKB-KW"/>
</dbReference>
<keyword evidence="8" id="KW-1185">Reference proteome</keyword>
<organism evidence="7 8">
    <name type="scientific">Dyadobacter koreensis</name>
    <dbReference type="NCBI Taxonomy" id="408657"/>
    <lineage>
        <taxon>Bacteria</taxon>
        <taxon>Pseudomonadati</taxon>
        <taxon>Bacteroidota</taxon>
        <taxon>Cytophagia</taxon>
        <taxon>Cytophagales</taxon>
        <taxon>Spirosomataceae</taxon>
        <taxon>Dyadobacter</taxon>
    </lineage>
</organism>
<dbReference type="GO" id="GO:0016787">
    <property type="term" value="F:hydrolase activity"/>
    <property type="evidence" value="ECO:0007669"/>
    <property type="project" value="UniProtKB-KW"/>
</dbReference>
<dbReference type="Pfam" id="PF00580">
    <property type="entry name" value="UvrD-helicase"/>
    <property type="match status" value="2"/>
</dbReference>
<dbReference type="Gene3D" id="3.40.50.300">
    <property type="entry name" value="P-loop containing nucleotide triphosphate hydrolases"/>
    <property type="match status" value="1"/>
</dbReference>
<dbReference type="EMBL" id="FNXY01000003">
    <property type="protein sequence ID" value="SEI69935.1"/>
    <property type="molecule type" value="Genomic_DNA"/>
</dbReference>
<dbReference type="GO" id="GO:0043138">
    <property type="term" value="F:3'-5' DNA helicase activity"/>
    <property type="evidence" value="ECO:0007669"/>
    <property type="project" value="TreeGrafter"/>
</dbReference>
<evidence type="ECO:0000256" key="2">
    <source>
        <dbReference type="ARBA" id="ARBA00022801"/>
    </source>
</evidence>
<sequence length="388" mass="44393">MQSYNNNRLVLSVAGSGKTTYLVREAIKIQEQNILITTYTEANEREIKKKFIEIHGFIPSNVTIQTWFSFLLQHGVRPYQGTVFEGEIKGMLLVNSASGIRFVNKHKIAVPYTEENDFVKHYFSSNFKIYSDKISKFVVKCNRQSGGALLNRLSKIYQHIFIDEVQDLAGNDLEILLLFLRSGIRTVMVGDPRQVTYLTHHERKYKKYTNGNIKQFIIEKAPKSCFIDETTLACSHRNNQEICSFSSKLYPELTASTACSCMECRYGEGDHRGVFLVKSCDIDSYKKKYAPAILRYSMSLESEWNFGNCKGLGFDRVLIFPTGAITKYLQDGQLKKTVKGKNGTEEANSFDKAKFYVALTRARHSVAIISDSFFDKHIDGIQEWELEK</sequence>
<dbReference type="PANTHER" id="PTHR11070:SF2">
    <property type="entry name" value="ATP-DEPENDENT DNA HELICASE SRS2"/>
    <property type="match status" value="1"/>
</dbReference>
<dbReference type="AlphaFoldDB" id="A0A1H6T119"/>
<dbReference type="STRING" id="408657.SAMN04487995_1769"/>
<name>A0A1H6T119_9BACT</name>
<dbReference type="OrthoDB" id="5107704at2"/>
<evidence type="ECO:0000313" key="8">
    <source>
        <dbReference type="Proteomes" id="UP000199532"/>
    </source>
</evidence>
<dbReference type="PANTHER" id="PTHR11070">
    <property type="entry name" value="UVRD / RECB / PCRA DNA HELICASE FAMILY MEMBER"/>
    <property type="match status" value="1"/>
</dbReference>
<evidence type="ECO:0000256" key="3">
    <source>
        <dbReference type="ARBA" id="ARBA00022806"/>
    </source>
</evidence>
<evidence type="ECO:0000259" key="6">
    <source>
        <dbReference type="Pfam" id="PF00580"/>
    </source>
</evidence>
<dbReference type="RefSeq" id="WP_090334812.1">
    <property type="nucleotide sequence ID" value="NZ_FNXY01000003.1"/>
</dbReference>